<dbReference type="RefSeq" id="XP_005763983.1">
    <property type="nucleotide sequence ID" value="XM_005763926.1"/>
</dbReference>
<accession>A0A1P2HUT9</accession>
<dbReference type="KEGG" id="ehx:EMIHUDRAFT_437551"/>
<organism evidence="2 3">
    <name type="scientific">Emiliania huxleyi (strain CCMP1516)</name>
    <dbReference type="NCBI Taxonomy" id="280463"/>
    <lineage>
        <taxon>Eukaryota</taxon>
        <taxon>Haptista</taxon>
        <taxon>Haptophyta</taxon>
        <taxon>Prymnesiophyceae</taxon>
        <taxon>Isochrysidales</taxon>
        <taxon>Noelaerhabdaceae</taxon>
        <taxon>Emiliania</taxon>
    </lineage>
</organism>
<name>A0A1P2HUT9_EMIH1</name>
<proteinExistence type="predicted"/>
<evidence type="ECO:0000313" key="2">
    <source>
        <dbReference type="EnsemblProtists" id="EOD11554"/>
    </source>
</evidence>
<feature type="region of interest" description="Disordered" evidence="1">
    <location>
        <begin position="326"/>
        <end position="353"/>
    </location>
</feature>
<reference evidence="3" key="1">
    <citation type="journal article" date="2013" name="Nature">
        <title>Pan genome of the phytoplankton Emiliania underpins its global distribution.</title>
        <authorList>
            <person name="Read B.A."/>
            <person name="Kegel J."/>
            <person name="Klute M.J."/>
            <person name="Kuo A."/>
            <person name="Lefebvre S.C."/>
            <person name="Maumus F."/>
            <person name="Mayer C."/>
            <person name="Miller J."/>
            <person name="Monier A."/>
            <person name="Salamov A."/>
            <person name="Young J."/>
            <person name="Aguilar M."/>
            <person name="Claverie J.M."/>
            <person name="Frickenhaus S."/>
            <person name="Gonzalez K."/>
            <person name="Herman E.K."/>
            <person name="Lin Y.C."/>
            <person name="Napier J."/>
            <person name="Ogata H."/>
            <person name="Sarno A.F."/>
            <person name="Shmutz J."/>
            <person name="Schroeder D."/>
            <person name="de Vargas C."/>
            <person name="Verret F."/>
            <person name="von Dassow P."/>
            <person name="Valentin K."/>
            <person name="Van de Peer Y."/>
            <person name="Wheeler G."/>
            <person name="Dacks J.B."/>
            <person name="Delwiche C.F."/>
            <person name="Dyhrman S.T."/>
            <person name="Glockner G."/>
            <person name="John U."/>
            <person name="Richards T."/>
            <person name="Worden A.Z."/>
            <person name="Zhang X."/>
            <person name="Grigoriev I.V."/>
            <person name="Allen A.E."/>
            <person name="Bidle K."/>
            <person name="Borodovsky M."/>
            <person name="Bowler C."/>
            <person name="Brownlee C."/>
            <person name="Cock J.M."/>
            <person name="Elias M."/>
            <person name="Gladyshev V.N."/>
            <person name="Groth M."/>
            <person name="Guda C."/>
            <person name="Hadaegh A."/>
            <person name="Iglesias-Rodriguez M.D."/>
            <person name="Jenkins J."/>
            <person name="Jones B.M."/>
            <person name="Lawson T."/>
            <person name="Leese F."/>
            <person name="Lindquist E."/>
            <person name="Lobanov A."/>
            <person name="Lomsadze A."/>
            <person name="Malik S.B."/>
            <person name="Marsh M.E."/>
            <person name="Mackinder L."/>
            <person name="Mock T."/>
            <person name="Mueller-Roeber B."/>
            <person name="Pagarete A."/>
            <person name="Parker M."/>
            <person name="Probert I."/>
            <person name="Quesneville H."/>
            <person name="Raines C."/>
            <person name="Rensing S.A."/>
            <person name="Riano-Pachon D.M."/>
            <person name="Richier S."/>
            <person name="Rokitta S."/>
            <person name="Shiraiwa Y."/>
            <person name="Soanes D.M."/>
            <person name="van der Giezen M."/>
            <person name="Wahlund T.M."/>
            <person name="Williams B."/>
            <person name="Wilson W."/>
            <person name="Wolfe G."/>
            <person name="Wurch L.L."/>
        </authorList>
    </citation>
    <scope>NUCLEOTIDE SEQUENCE</scope>
</reference>
<sequence length="353" mass="37891">MGSASSKTRKDKAKSSTIAACPTDTAAAKACPTRLDDGLAQVAMFAGLRQVTMGVLRIDYDYQTNLGDILDPRSFDFRLVSATVEGLTFKRAQEGEPLPCYVMSNLDGAVKKLIDAGADFIVGDCGFLVYWQVYVRDFAQQYAGGRACPVMLSSLVLSLPLLATIPVGGKIGILTASKGSLMKMQKKLASVIELQKEEARTRAVPAAVQPSGIEINFSDPRFKVVGLDTVNSFKTALADDSGVDDRRSIAIEIAKYCKQVACEDPAICAWLIECTEAGGFSWAIKLGTGLPVWDPVTIGRFLSLGFTSSLPSVALTLGETGQVALDPNETDVSKGRPTKAEHRFGPEFEEMLQ</sequence>
<evidence type="ECO:0000256" key="1">
    <source>
        <dbReference type="SAM" id="MobiDB-lite"/>
    </source>
</evidence>
<dbReference type="AlphaFoldDB" id="A0A1P2HUT9"/>
<dbReference type="Proteomes" id="UP000013827">
    <property type="component" value="Unassembled WGS sequence"/>
</dbReference>
<keyword evidence="3" id="KW-1185">Reference proteome</keyword>
<evidence type="ECO:0000313" key="3">
    <source>
        <dbReference type="Proteomes" id="UP000013827"/>
    </source>
</evidence>
<dbReference type="GeneID" id="17257733"/>
<protein>
    <submittedName>
        <fullName evidence="2">Uncharacterized protein</fullName>
    </submittedName>
</protein>
<dbReference type="EnsemblProtists" id="EOD11554">
    <property type="protein sequence ID" value="EOD11554"/>
    <property type="gene ID" value="EMIHUDRAFT_437551"/>
</dbReference>
<feature type="compositionally biased region" description="Basic and acidic residues" evidence="1">
    <location>
        <begin position="331"/>
        <end position="346"/>
    </location>
</feature>
<reference evidence="2" key="2">
    <citation type="submission" date="2024-10" db="UniProtKB">
        <authorList>
            <consortium name="EnsemblProtists"/>
        </authorList>
    </citation>
    <scope>IDENTIFICATION</scope>
</reference>